<organism evidence="1 2">
    <name type="scientific">Nocardia terpenica</name>
    <dbReference type="NCBI Taxonomy" id="455432"/>
    <lineage>
        <taxon>Bacteria</taxon>
        <taxon>Bacillati</taxon>
        <taxon>Actinomycetota</taxon>
        <taxon>Actinomycetes</taxon>
        <taxon>Mycobacteriales</taxon>
        <taxon>Nocardiaceae</taxon>
        <taxon>Nocardia</taxon>
    </lineage>
</organism>
<gene>
    <name evidence="1" type="ORF">AWN90_19000</name>
</gene>
<protein>
    <submittedName>
        <fullName evidence="1">Uncharacterized protein</fullName>
    </submittedName>
</protein>
<dbReference type="RefSeq" id="WP_067582902.1">
    <property type="nucleotide sequence ID" value="NZ_JABMCZ010000001.1"/>
</dbReference>
<accession>A0A164PEP5</accession>
<name>A0A164PEP5_9NOCA</name>
<proteinExistence type="predicted"/>
<dbReference type="AlphaFoldDB" id="A0A164PEP5"/>
<dbReference type="Proteomes" id="UP000076512">
    <property type="component" value="Unassembled WGS sequence"/>
</dbReference>
<comment type="caution">
    <text evidence="1">The sequence shown here is derived from an EMBL/GenBank/DDBJ whole genome shotgun (WGS) entry which is preliminary data.</text>
</comment>
<sequence>MNPLEYSPFGEQQIAMALLAHAARDDGDAIAAMLDILAEPNNPLDLLSIITDIFDECRCAMPVLAEPFDTQDSLSIISTILDECRCTMRECGDDLAQRFSAEAVALASQAAAF</sequence>
<evidence type="ECO:0000313" key="1">
    <source>
        <dbReference type="EMBL" id="KZM75470.1"/>
    </source>
</evidence>
<reference evidence="1 2" key="1">
    <citation type="submission" date="2016-04" db="EMBL/GenBank/DDBJ databases">
        <authorList>
            <person name="Evans L.H."/>
            <person name="Alamgir A."/>
            <person name="Owens N."/>
            <person name="Weber N.D."/>
            <person name="Virtaneva K."/>
            <person name="Barbian K."/>
            <person name="Babar A."/>
            <person name="Rosenke K."/>
        </authorList>
    </citation>
    <scope>NUCLEOTIDE SEQUENCE [LARGE SCALE GENOMIC DNA]</scope>
    <source>
        <strain evidence="1 2">IFM 0406</strain>
    </source>
</reference>
<evidence type="ECO:0000313" key="2">
    <source>
        <dbReference type="Proteomes" id="UP000076512"/>
    </source>
</evidence>
<keyword evidence="2" id="KW-1185">Reference proteome</keyword>
<dbReference type="EMBL" id="LWGR01000003">
    <property type="protein sequence ID" value="KZM75470.1"/>
    <property type="molecule type" value="Genomic_DNA"/>
</dbReference>